<dbReference type="GO" id="GO:0006935">
    <property type="term" value="P:chemotaxis"/>
    <property type="evidence" value="ECO:0007669"/>
    <property type="project" value="UniProtKB-UniRule"/>
</dbReference>
<reference evidence="4 5" key="1">
    <citation type="submission" date="2015-11" db="EMBL/GenBank/DDBJ databases">
        <title>Exploring the genomic traits of fungus-feeding bacterial genus Collimonas.</title>
        <authorList>
            <person name="Song C."/>
            <person name="Schmidt R."/>
            <person name="de Jager V."/>
            <person name="Krzyzanowska D."/>
            <person name="Jongedijk E."/>
            <person name="Cankar K."/>
            <person name="Beekwilder J."/>
            <person name="van Veen A."/>
            <person name="de Boer W."/>
            <person name="van Veen J.A."/>
            <person name="Garbeva P."/>
        </authorList>
    </citation>
    <scope>NUCLEOTIDE SEQUENCE [LARGE SCALE GENOMIC DNA]</scope>
    <source>
        <strain evidence="4 5">Ter282</strain>
    </source>
</reference>
<dbReference type="PATRIC" id="fig|279058.18.peg.898"/>
<dbReference type="InterPro" id="IPR005659">
    <property type="entry name" value="Chemorcpt_Glu_NH3ase_CheD"/>
</dbReference>
<sequence>MMSMAEESVATHHYYDREFDSVAVKLLPNEYFVTSDDMVLSTVLGSCVAACVRDSTAGVGGMNHFMLPDDGSSGGKEASASMRYGAYAMEMLLNELLKAGARRDRLEAKVFGGGAVLANMTMLNIGDRNAEFVLRYLQMEQVRVAAQDLRGSLPRRVSYFPRSGKVMVRKLHRMNEAVQVQQDEQKLVTALTQQPVRNKVELFDTAFDKAARRKIANQSRGSV</sequence>
<accession>A0A127QF71</accession>
<gene>
    <name evidence="3 4" type="primary">cheD</name>
    <name evidence="4" type="ORF">CAter282_0907</name>
</gene>
<evidence type="ECO:0000313" key="4">
    <source>
        <dbReference type="EMBL" id="AMP08707.1"/>
    </source>
</evidence>
<dbReference type="PANTHER" id="PTHR35147:SF2">
    <property type="entry name" value="CHEMORECEPTOR GLUTAMINE DEAMIDASE CHED-RELATED"/>
    <property type="match status" value="1"/>
</dbReference>
<evidence type="ECO:0000256" key="2">
    <source>
        <dbReference type="ARBA" id="ARBA00022801"/>
    </source>
</evidence>
<dbReference type="InterPro" id="IPR038592">
    <property type="entry name" value="CheD-like_sf"/>
</dbReference>
<dbReference type="NCBIfam" id="NF010014">
    <property type="entry name" value="PRK13489.1"/>
    <property type="match status" value="1"/>
</dbReference>
<dbReference type="PANTHER" id="PTHR35147">
    <property type="entry name" value="CHEMORECEPTOR GLUTAMINE DEAMIDASE CHED-RELATED"/>
    <property type="match status" value="1"/>
</dbReference>
<keyword evidence="5" id="KW-1185">Reference proteome</keyword>
<protein>
    <recommendedName>
        <fullName evidence="3">Probable chemoreceptor glutamine deamidase CheD</fullName>
        <ecNumber evidence="3">3.5.1.44</ecNumber>
    </recommendedName>
</protein>
<dbReference type="HAMAP" id="MF_01440">
    <property type="entry name" value="CheD"/>
    <property type="match status" value="1"/>
</dbReference>
<evidence type="ECO:0000256" key="3">
    <source>
        <dbReference type="HAMAP-Rule" id="MF_01440"/>
    </source>
</evidence>
<dbReference type="AlphaFoldDB" id="A0A127QF71"/>
<dbReference type="SUPFAM" id="SSF64438">
    <property type="entry name" value="CNF1/YfiH-like putative cysteine hydrolases"/>
    <property type="match status" value="1"/>
</dbReference>
<organism evidence="4 5">
    <name type="scientific">Collimonas arenae</name>
    <dbReference type="NCBI Taxonomy" id="279058"/>
    <lineage>
        <taxon>Bacteria</taxon>
        <taxon>Pseudomonadati</taxon>
        <taxon>Pseudomonadota</taxon>
        <taxon>Betaproteobacteria</taxon>
        <taxon>Burkholderiales</taxon>
        <taxon>Oxalobacteraceae</taxon>
        <taxon>Collimonas</taxon>
    </lineage>
</organism>
<dbReference type="Pfam" id="PF03975">
    <property type="entry name" value="CheD"/>
    <property type="match status" value="1"/>
</dbReference>
<dbReference type="RefSeq" id="WP_061536999.1">
    <property type="nucleotide sequence ID" value="NZ_CP013235.1"/>
</dbReference>
<dbReference type="GO" id="GO:0050568">
    <property type="term" value="F:protein-glutamine glutaminase activity"/>
    <property type="evidence" value="ECO:0007669"/>
    <property type="project" value="UniProtKB-UniRule"/>
</dbReference>
<comment type="catalytic activity">
    <reaction evidence="3">
        <text>L-glutaminyl-[protein] + H2O = L-glutamyl-[protein] + NH4(+)</text>
        <dbReference type="Rhea" id="RHEA:16441"/>
        <dbReference type="Rhea" id="RHEA-COMP:10207"/>
        <dbReference type="Rhea" id="RHEA-COMP:10208"/>
        <dbReference type="ChEBI" id="CHEBI:15377"/>
        <dbReference type="ChEBI" id="CHEBI:28938"/>
        <dbReference type="ChEBI" id="CHEBI:29973"/>
        <dbReference type="ChEBI" id="CHEBI:30011"/>
        <dbReference type="EC" id="3.5.1.44"/>
    </reaction>
</comment>
<comment type="function">
    <text evidence="3">Probably deamidates glutamine residues to glutamate on methyl-accepting chemotaxis receptors (MCPs), playing an important role in chemotaxis.</text>
</comment>
<keyword evidence="1 3" id="KW-0145">Chemotaxis</keyword>
<proteinExistence type="inferred from homology"/>
<dbReference type="EMBL" id="CP013235">
    <property type="protein sequence ID" value="AMP08707.1"/>
    <property type="molecule type" value="Genomic_DNA"/>
</dbReference>
<dbReference type="Gene3D" id="3.30.1330.200">
    <property type="match status" value="1"/>
</dbReference>
<dbReference type="Proteomes" id="UP000071778">
    <property type="component" value="Chromosome"/>
</dbReference>
<dbReference type="NCBIfam" id="NF010013">
    <property type="entry name" value="PRK13487.1"/>
    <property type="match status" value="1"/>
</dbReference>
<keyword evidence="2 3" id="KW-0378">Hydrolase</keyword>
<evidence type="ECO:0000256" key="1">
    <source>
        <dbReference type="ARBA" id="ARBA00022500"/>
    </source>
</evidence>
<dbReference type="CDD" id="cd16352">
    <property type="entry name" value="CheD"/>
    <property type="match status" value="1"/>
</dbReference>
<comment type="similarity">
    <text evidence="3">Belongs to the CheD family.</text>
</comment>
<dbReference type="EC" id="3.5.1.44" evidence="3"/>
<evidence type="ECO:0000313" key="5">
    <source>
        <dbReference type="Proteomes" id="UP000071778"/>
    </source>
</evidence>
<dbReference type="InterPro" id="IPR011324">
    <property type="entry name" value="Cytotoxic_necrot_fac-like_cat"/>
</dbReference>
<name>A0A127QF71_9BURK</name>